<sequence>MSLNTEKAALKEVPNKDQAQETRELWMADLAKPPAANEIRKVQNVPDEPEEESEAHAPENLSEVLRAEDPRNLGKGLRTMQGLVEEFASAKDKPKALGQMRDGFEEAVKQTDRDFEETKTKFEQERLKLKPEMEPRVKAFESAAENMGAALGKLPKEEQERMTWLMGGYKNGKNSPELDAAIAKEVNKHPGLLPALENGIKAQTELAPYMEKAKELKESMDVAVAERVAGRQVYSEVLKEGGDLKRAQRMEMEARALTMGIPLEQLDALEKRQKN</sequence>
<feature type="region of interest" description="Disordered" evidence="1">
    <location>
        <begin position="1"/>
        <end position="73"/>
    </location>
</feature>
<dbReference type="Proteomes" id="UP000664277">
    <property type="component" value="Unassembled WGS sequence"/>
</dbReference>
<evidence type="ECO:0000256" key="1">
    <source>
        <dbReference type="SAM" id="MobiDB-lite"/>
    </source>
</evidence>
<dbReference type="EMBL" id="JAFLCK010000002">
    <property type="protein sequence ID" value="MBN8659177.1"/>
    <property type="molecule type" value="Genomic_DNA"/>
</dbReference>
<gene>
    <name evidence="2" type="ORF">J0M35_02360</name>
</gene>
<proteinExistence type="predicted"/>
<feature type="compositionally biased region" description="Basic and acidic residues" evidence="1">
    <location>
        <begin position="8"/>
        <end position="26"/>
    </location>
</feature>
<protein>
    <submittedName>
        <fullName evidence="2">Uncharacterized protein</fullName>
    </submittedName>
</protein>
<evidence type="ECO:0000313" key="2">
    <source>
        <dbReference type="EMBL" id="MBN8659177.1"/>
    </source>
</evidence>
<name>A0A8J7PJS5_9BACT</name>
<dbReference type="AlphaFoldDB" id="A0A8J7PJS5"/>
<organism evidence="2 3">
    <name type="scientific">Candidatus Obscuribacter phosphatis</name>
    <dbReference type="NCBI Taxonomy" id="1906157"/>
    <lineage>
        <taxon>Bacteria</taxon>
        <taxon>Bacillati</taxon>
        <taxon>Candidatus Melainabacteria</taxon>
        <taxon>Candidatus Obscuribacterales</taxon>
        <taxon>Candidatus Obscuribacteraceae</taxon>
        <taxon>Candidatus Obscuribacter</taxon>
    </lineage>
</organism>
<accession>A0A8J7PJS5</accession>
<evidence type="ECO:0000313" key="3">
    <source>
        <dbReference type="Proteomes" id="UP000664277"/>
    </source>
</evidence>
<reference evidence="2" key="1">
    <citation type="submission" date="2021-02" db="EMBL/GenBank/DDBJ databases">
        <title>Genome-Resolved Metagenomics of a Microbial Community Performing Photosynthetic Biological Nutrient Removal.</title>
        <authorList>
            <person name="Mcdaniel E.A."/>
        </authorList>
    </citation>
    <scope>NUCLEOTIDE SEQUENCE</scope>
    <source>
        <strain evidence="2">UWPOB_OBS1</strain>
    </source>
</reference>
<comment type="caution">
    <text evidence="2">The sequence shown here is derived from an EMBL/GenBank/DDBJ whole genome shotgun (WGS) entry which is preliminary data.</text>
</comment>